<protein>
    <submittedName>
        <fullName evidence="2">Uncharacterized protein</fullName>
    </submittedName>
</protein>
<proteinExistence type="predicted"/>
<feature type="region of interest" description="Disordered" evidence="1">
    <location>
        <begin position="255"/>
        <end position="286"/>
    </location>
</feature>
<accession>E9AMB5</accession>
<sequence length="706" mass="74021">MTWTMRVRMADDANAPPPLLPSHASSALLFAVVFTAPHFHVVRRCQRGLRWSRSGPPRCLACPALSSGQHRRACFWILTRASTHSGSRANLRAAILFVLLLHLSFQIHCPHTIVLCADVSAPPLHLPAPSATMSTTTTTQYTRSAILAWANDVLETSYTTFQNIPSYEVGLLLYGVFHGCPSRGEATANRLADHAAAAAAVTTSSVSVPLLSAAELQRHHQQHQETCMRYLQLLQFPSTPPSTAPANAAAVLSGTAEASAPSPGSTFSSAVPPLPDGHSGTTSAVAQQRNAEHVLAMIRALSAEEAELLRDEISETPTSGGGSTANVVLLLGPSMTPAAWLSGGAFVEELKLWRWVRLMAVRHRSSVRAIRCAIHAYLQHEVGVASVTPAPAKGSQTSSPSCAQSRGASPPPRSPVVMMEMSDVAEVEPGDARGGLLPGKSTRAFAQDESGDTVLQEMKRMRPEMLPSTSPVPAHAAAAATTTRPGTSSVTPLVGSVSPLHALLSPIKEVAAAGGAPTADCSATNLTWTTSSSSVHAASVATITPYVAQATELQSALRSAQAALQNELALHRAQQQRRPLTLPTSTSGSTSERSSGGDVPDGAGAMHKVTPLLAPATNPCDALEASCRQRMVNTVCAKTPVDQGDSSLLSPVPDTLTCDVCPSIMAHAIQCSLAAIDHLEDVRARAIAACLERDAVALLAALQNIV</sequence>
<feature type="compositionally biased region" description="Polar residues" evidence="1">
    <location>
        <begin position="394"/>
        <end position="407"/>
    </location>
</feature>
<dbReference type="OMA" id="MAHAIQC"/>
<feature type="compositionally biased region" description="Low complexity" evidence="1">
    <location>
        <begin position="579"/>
        <end position="597"/>
    </location>
</feature>
<dbReference type="GeneID" id="13447231"/>
<name>E9AMB5_LEIMU</name>
<evidence type="ECO:0000256" key="1">
    <source>
        <dbReference type="SAM" id="MobiDB-lite"/>
    </source>
</evidence>
<evidence type="ECO:0000313" key="2">
    <source>
        <dbReference type="EMBL" id="CBZ24070.1"/>
    </source>
</evidence>
<feature type="region of interest" description="Disordered" evidence="1">
    <location>
        <begin position="429"/>
        <end position="450"/>
    </location>
</feature>
<dbReference type="EMBL" id="FR799561">
    <property type="protein sequence ID" value="CBZ24070.1"/>
    <property type="molecule type" value="Genomic_DNA"/>
</dbReference>
<dbReference type="Proteomes" id="UP000007259">
    <property type="component" value="Chromosome 8"/>
</dbReference>
<dbReference type="AlphaFoldDB" id="E9AMB5"/>
<dbReference type="KEGG" id="lmi:LMXM_08_0360"/>
<organism evidence="2 3">
    <name type="scientific">Leishmania mexicana (strain MHOM/GT/2001/U1103)</name>
    <dbReference type="NCBI Taxonomy" id="929439"/>
    <lineage>
        <taxon>Eukaryota</taxon>
        <taxon>Discoba</taxon>
        <taxon>Euglenozoa</taxon>
        <taxon>Kinetoplastea</taxon>
        <taxon>Metakinetoplastina</taxon>
        <taxon>Trypanosomatida</taxon>
        <taxon>Trypanosomatidae</taxon>
        <taxon>Leishmaniinae</taxon>
        <taxon>Leishmania</taxon>
    </lineage>
</organism>
<dbReference type="OrthoDB" id="273825at2759"/>
<feature type="region of interest" description="Disordered" evidence="1">
    <location>
        <begin position="389"/>
        <end position="416"/>
    </location>
</feature>
<dbReference type="PhylomeDB" id="E9AMB5"/>
<gene>
    <name evidence="2" type="ORF">LMXM_08_0360</name>
</gene>
<dbReference type="RefSeq" id="XP_003872598.1">
    <property type="nucleotide sequence ID" value="XM_003872549.1"/>
</dbReference>
<dbReference type="VEuPathDB" id="TriTrypDB:LmxM.08.0360"/>
<keyword evidence="3" id="KW-1185">Reference proteome</keyword>
<feature type="region of interest" description="Disordered" evidence="1">
    <location>
        <begin position="570"/>
        <end position="606"/>
    </location>
</feature>
<reference evidence="2 3" key="1">
    <citation type="journal article" date="2011" name="Genome Res.">
        <title>Chromosome and gene copy number variation allow major structural change between species and strains of Leishmania.</title>
        <authorList>
            <person name="Rogers M.B."/>
            <person name="Hilley J.D."/>
            <person name="Dickens N.J."/>
            <person name="Wilkes J."/>
            <person name="Bates P.A."/>
            <person name="Depledge D.P."/>
            <person name="Harris D."/>
            <person name="Her Y."/>
            <person name="Herzyk P."/>
            <person name="Imamura H."/>
            <person name="Otto T.D."/>
            <person name="Sanders M."/>
            <person name="Seeger K."/>
            <person name="Dujardin J.C."/>
            <person name="Berriman M."/>
            <person name="Smith D.F."/>
            <person name="Hertz-Fowler C."/>
            <person name="Mottram J.C."/>
        </authorList>
    </citation>
    <scope>NUCLEOTIDE SEQUENCE [LARGE SCALE GENOMIC DNA]</scope>
    <source>
        <strain evidence="2 3">MHOM/GT/2001/U1103</strain>
    </source>
</reference>
<evidence type="ECO:0000313" key="3">
    <source>
        <dbReference type="Proteomes" id="UP000007259"/>
    </source>
</evidence>